<dbReference type="GO" id="GO:0044774">
    <property type="term" value="P:mitotic DNA integrity checkpoint signaling"/>
    <property type="evidence" value="ECO:0007669"/>
    <property type="project" value="TreeGrafter"/>
</dbReference>
<dbReference type="PANTHER" id="PTHR46060">
    <property type="entry name" value="MARINER MOS1 TRANSPOSASE-LIKE PROTEIN"/>
    <property type="match status" value="1"/>
</dbReference>
<dbReference type="GO" id="GO:0006303">
    <property type="term" value="P:double-strand break repair via nonhomologous end joining"/>
    <property type="evidence" value="ECO:0007669"/>
    <property type="project" value="TreeGrafter"/>
</dbReference>
<dbReference type="InterPro" id="IPR052709">
    <property type="entry name" value="Transposase-MT_Hybrid"/>
</dbReference>
<dbReference type="GO" id="GO:0031297">
    <property type="term" value="P:replication fork processing"/>
    <property type="evidence" value="ECO:0007669"/>
    <property type="project" value="TreeGrafter"/>
</dbReference>
<dbReference type="InterPro" id="IPR001888">
    <property type="entry name" value="Transposase_1"/>
</dbReference>
<dbReference type="GO" id="GO:0000729">
    <property type="term" value="P:DNA double-strand break processing"/>
    <property type="evidence" value="ECO:0007669"/>
    <property type="project" value="TreeGrafter"/>
</dbReference>
<evidence type="ECO:0000313" key="2">
    <source>
        <dbReference type="Proteomes" id="UP000299102"/>
    </source>
</evidence>
<protein>
    <submittedName>
        <fullName evidence="1">Mariner Mos1 transposase</fullName>
    </submittedName>
</protein>
<dbReference type="AlphaFoldDB" id="A0A4C1V6A7"/>
<reference evidence="1 2" key="1">
    <citation type="journal article" date="2019" name="Commun. Biol.">
        <title>The bagworm genome reveals a unique fibroin gene that provides high tensile strength.</title>
        <authorList>
            <person name="Kono N."/>
            <person name="Nakamura H."/>
            <person name="Ohtoshi R."/>
            <person name="Tomita M."/>
            <person name="Numata K."/>
            <person name="Arakawa K."/>
        </authorList>
    </citation>
    <scope>NUCLEOTIDE SEQUENCE [LARGE SCALE GENOMIC DNA]</scope>
</reference>
<sequence length="112" mass="13564">MNRVLICDFLLKRNKTESFLKRLITVDEKWITCDKNVRRRFWSKGKRAPHTIAKPRLTRNKLMLCIWWDWKGIIHCELLPQGKTINSDLFCQQLMRLKQEVERKQPAEKINQ</sequence>
<dbReference type="Proteomes" id="UP000299102">
    <property type="component" value="Unassembled WGS sequence"/>
</dbReference>
<keyword evidence="2" id="KW-1185">Reference proteome</keyword>
<dbReference type="GO" id="GO:0044547">
    <property type="term" value="F:DNA topoisomerase binding"/>
    <property type="evidence" value="ECO:0007669"/>
    <property type="project" value="TreeGrafter"/>
</dbReference>
<dbReference type="GO" id="GO:0000014">
    <property type="term" value="F:single-stranded DNA endodeoxyribonuclease activity"/>
    <property type="evidence" value="ECO:0007669"/>
    <property type="project" value="TreeGrafter"/>
</dbReference>
<dbReference type="GO" id="GO:0000793">
    <property type="term" value="C:condensed chromosome"/>
    <property type="evidence" value="ECO:0007669"/>
    <property type="project" value="TreeGrafter"/>
</dbReference>
<dbReference type="GO" id="GO:0003697">
    <property type="term" value="F:single-stranded DNA binding"/>
    <property type="evidence" value="ECO:0007669"/>
    <property type="project" value="TreeGrafter"/>
</dbReference>
<comment type="caution">
    <text evidence="1">The sequence shown here is derived from an EMBL/GenBank/DDBJ whole genome shotgun (WGS) entry which is preliminary data.</text>
</comment>
<gene>
    <name evidence="1" type="ORF">EVAR_17062_1</name>
</gene>
<dbReference type="GO" id="GO:0046975">
    <property type="term" value="F:histone H3K36 methyltransferase activity"/>
    <property type="evidence" value="ECO:0007669"/>
    <property type="project" value="TreeGrafter"/>
</dbReference>
<dbReference type="Pfam" id="PF01359">
    <property type="entry name" value="Transposase_1"/>
    <property type="match status" value="1"/>
</dbReference>
<name>A0A4C1V6A7_EUMVA</name>
<dbReference type="GO" id="GO:0003690">
    <property type="term" value="F:double-stranded DNA binding"/>
    <property type="evidence" value="ECO:0007669"/>
    <property type="project" value="TreeGrafter"/>
</dbReference>
<dbReference type="Gene3D" id="3.30.420.10">
    <property type="entry name" value="Ribonuclease H-like superfamily/Ribonuclease H"/>
    <property type="match status" value="1"/>
</dbReference>
<dbReference type="InterPro" id="IPR036397">
    <property type="entry name" value="RNaseH_sf"/>
</dbReference>
<organism evidence="1 2">
    <name type="scientific">Eumeta variegata</name>
    <name type="common">Bagworm moth</name>
    <name type="synonym">Eumeta japonica</name>
    <dbReference type="NCBI Taxonomy" id="151549"/>
    <lineage>
        <taxon>Eukaryota</taxon>
        <taxon>Metazoa</taxon>
        <taxon>Ecdysozoa</taxon>
        <taxon>Arthropoda</taxon>
        <taxon>Hexapoda</taxon>
        <taxon>Insecta</taxon>
        <taxon>Pterygota</taxon>
        <taxon>Neoptera</taxon>
        <taxon>Endopterygota</taxon>
        <taxon>Lepidoptera</taxon>
        <taxon>Glossata</taxon>
        <taxon>Ditrysia</taxon>
        <taxon>Tineoidea</taxon>
        <taxon>Psychidae</taxon>
        <taxon>Oiketicinae</taxon>
        <taxon>Eumeta</taxon>
    </lineage>
</organism>
<dbReference type="STRING" id="151549.A0A4C1V6A7"/>
<evidence type="ECO:0000313" key="1">
    <source>
        <dbReference type="EMBL" id="GBP33735.1"/>
    </source>
</evidence>
<dbReference type="EMBL" id="BGZK01000278">
    <property type="protein sequence ID" value="GBP33735.1"/>
    <property type="molecule type" value="Genomic_DNA"/>
</dbReference>
<dbReference type="GO" id="GO:0005634">
    <property type="term" value="C:nucleus"/>
    <property type="evidence" value="ECO:0007669"/>
    <property type="project" value="TreeGrafter"/>
</dbReference>
<dbReference type="GO" id="GO:0015074">
    <property type="term" value="P:DNA integration"/>
    <property type="evidence" value="ECO:0007669"/>
    <property type="project" value="TreeGrafter"/>
</dbReference>
<accession>A0A4C1V6A7</accession>
<dbReference type="GO" id="GO:0035861">
    <property type="term" value="C:site of double-strand break"/>
    <property type="evidence" value="ECO:0007669"/>
    <property type="project" value="TreeGrafter"/>
</dbReference>
<dbReference type="GO" id="GO:0042800">
    <property type="term" value="F:histone H3K4 methyltransferase activity"/>
    <property type="evidence" value="ECO:0007669"/>
    <property type="project" value="TreeGrafter"/>
</dbReference>
<dbReference type="OrthoDB" id="616263at2759"/>
<dbReference type="PANTHER" id="PTHR46060:SF2">
    <property type="entry name" value="HISTONE-LYSINE N-METHYLTRANSFERASE SETMAR"/>
    <property type="match status" value="1"/>
</dbReference>
<proteinExistence type="predicted"/>